<dbReference type="RefSeq" id="WP_203819364.1">
    <property type="nucleotide sequence ID" value="NZ_BAAABP010000063.1"/>
</dbReference>
<evidence type="ECO:0000256" key="1">
    <source>
        <dbReference type="SAM" id="SignalP"/>
    </source>
</evidence>
<proteinExistence type="predicted"/>
<evidence type="ECO:0000313" key="3">
    <source>
        <dbReference type="Proteomes" id="UP000598174"/>
    </source>
</evidence>
<name>A0A919J4M3_9ACTN</name>
<dbReference type="EMBL" id="BOMM01000044">
    <property type="protein sequence ID" value="GIE12913.1"/>
    <property type="molecule type" value="Genomic_DNA"/>
</dbReference>
<evidence type="ECO:0008006" key="4">
    <source>
        <dbReference type="Google" id="ProtNLM"/>
    </source>
</evidence>
<keyword evidence="3" id="KW-1185">Reference proteome</keyword>
<protein>
    <recommendedName>
        <fullName evidence="4">DUF732 domain-containing protein</fullName>
    </recommendedName>
</protein>
<feature type="signal peptide" evidence="1">
    <location>
        <begin position="1"/>
        <end position="22"/>
    </location>
</feature>
<sequence length="89" mass="8866">MHLIHVTTAAAVTLSVAGVSYAALDPAKLEASARVVADQATCRTVDSAIVAYAGVHGAAPRTVADLAGYVKGDITAYRIVDGLAAGPGC</sequence>
<organism evidence="2 3">
    <name type="scientific">Paractinoplanes ferrugineus</name>
    <dbReference type="NCBI Taxonomy" id="113564"/>
    <lineage>
        <taxon>Bacteria</taxon>
        <taxon>Bacillati</taxon>
        <taxon>Actinomycetota</taxon>
        <taxon>Actinomycetes</taxon>
        <taxon>Micromonosporales</taxon>
        <taxon>Micromonosporaceae</taxon>
        <taxon>Paractinoplanes</taxon>
    </lineage>
</organism>
<reference evidence="2" key="1">
    <citation type="submission" date="2021-01" db="EMBL/GenBank/DDBJ databases">
        <title>Whole genome shotgun sequence of Actinoplanes ferrugineus NBRC 15555.</title>
        <authorList>
            <person name="Komaki H."/>
            <person name="Tamura T."/>
        </authorList>
    </citation>
    <scope>NUCLEOTIDE SEQUENCE</scope>
    <source>
        <strain evidence="2">NBRC 15555</strain>
    </source>
</reference>
<evidence type="ECO:0000313" key="2">
    <source>
        <dbReference type="EMBL" id="GIE12913.1"/>
    </source>
</evidence>
<feature type="chain" id="PRO_5036918463" description="DUF732 domain-containing protein" evidence="1">
    <location>
        <begin position="23"/>
        <end position="89"/>
    </location>
</feature>
<gene>
    <name evidence="2" type="ORF">Afe05nite_47530</name>
</gene>
<dbReference type="Proteomes" id="UP000598174">
    <property type="component" value="Unassembled WGS sequence"/>
</dbReference>
<comment type="caution">
    <text evidence="2">The sequence shown here is derived from an EMBL/GenBank/DDBJ whole genome shotgun (WGS) entry which is preliminary data.</text>
</comment>
<keyword evidence="1" id="KW-0732">Signal</keyword>
<accession>A0A919J4M3</accession>
<dbReference type="AlphaFoldDB" id="A0A919J4M3"/>